<evidence type="ECO:0000259" key="13">
    <source>
        <dbReference type="Pfam" id="PF17820"/>
    </source>
</evidence>
<feature type="transmembrane region" description="Helical" evidence="11">
    <location>
        <begin position="12"/>
        <end position="33"/>
    </location>
</feature>
<evidence type="ECO:0000256" key="10">
    <source>
        <dbReference type="ARBA" id="ARBA00023136"/>
    </source>
</evidence>
<comment type="caution">
    <text evidence="14">The sequence shown here is derived from an EMBL/GenBank/DDBJ whole genome shotgun (WGS) entry which is preliminary data.</text>
</comment>
<comment type="cofactor">
    <cofactor evidence="1">
        <name>Zn(2+)</name>
        <dbReference type="ChEBI" id="CHEBI:29105"/>
    </cofactor>
</comment>
<organism evidence="14 15">
    <name type="scientific">Candidatus Curtissbacteria bacterium RIFCSPLOWO2_12_FULL_38_9</name>
    <dbReference type="NCBI Taxonomy" id="1797735"/>
    <lineage>
        <taxon>Bacteria</taxon>
        <taxon>Candidatus Curtissiibacteriota</taxon>
    </lineage>
</organism>
<evidence type="ECO:0000256" key="2">
    <source>
        <dbReference type="ARBA" id="ARBA00004141"/>
    </source>
</evidence>
<feature type="domain" description="PDZ" evidence="13">
    <location>
        <begin position="158"/>
        <end position="204"/>
    </location>
</feature>
<dbReference type="InterPro" id="IPR036034">
    <property type="entry name" value="PDZ_sf"/>
</dbReference>
<gene>
    <name evidence="14" type="ORF">A3G14_04000</name>
</gene>
<evidence type="ECO:0000256" key="5">
    <source>
        <dbReference type="ARBA" id="ARBA00022692"/>
    </source>
</evidence>
<dbReference type="InterPro" id="IPR041489">
    <property type="entry name" value="PDZ_6"/>
</dbReference>
<name>A0A1F5ID29_9BACT</name>
<evidence type="ECO:0000256" key="3">
    <source>
        <dbReference type="ARBA" id="ARBA00007931"/>
    </source>
</evidence>
<protein>
    <recommendedName>
        <fullName evidence="16">PDZ domain-containing protein</fullName>
    </recommendedName>
</protein>
<feature type="transmembrane region" description="Helical" evidence="11">
    <location>
        <begin position="359"/>
        <end position="377"/>
    </location>
</feature>
<evidence type="ECO:0000256" key="9">
    <source>
        <dbReference type="ARBA" id="ARBA00023049"/>
    </source>
</evidence>
<dbReference type="SUPFAM" id="SSF50156">
    <property type="entry name" value="PDZ domain-like"/>
    <property type="match status" value="1"/>
</dbReference>
<evidence type="ECO:0000256" key="4">
    <source>
        <dbReference type="ARBA" id="ARBA00022670"/>
    </source>
</evidence>
<dbReference type="InterPro" id="IPR004387">
    <property type="entry name" value="Pept_M50_Zn"/>
</dbReference>
<dbReference type="Pfam" id="PF02163">
    <property type="entry name" value="Peptidase_M50"/>
    <property type="match status" value="1"/>
</dbReference>
<reference evidence="14 15" key="1">
    <citation type="journal article" date="2016" name="Nat. Commun.">
        <title>Thousands of microbial genomes shed light on interconnected biogeochemical processes in an aquifer system.</title>
        <authorList>
            <person name="Anantharaman K."/>
            <person name="Brown C.T."/>
            <person name="Hug L.A."/>
            <person name="Sharon I."/>
            <person name="Castelle C.J."/>
            <person name="Probst A.J."/>
            <person name="Thomas B.C."/>
            <person name="Singh A."/>
            <person name="Wilkins M.J."/>
            <person name="Karaoz U."/>
            <person name="Brodie E.L."/>
            <person name="Williams K.H."/>
            <person name="Hubbard S.S."/>
            <person name="Banfield J.F."/>
        </authorList>
    </citation>
    <scope>NUCLEOTIDE SEQUENCE [LARGE SCALE GENOMIC DNA]</scope>
</reference>
<dbReference type="PANTHER" id="PTHR42837:SF2">
    <property type="entry name" value="MEMBRANE METALLOPROTEASE ARASP2, CHLOROPLASTIC-RELATED"/>
    <property type="match status" value="1"/>
</dbReference>
<evidence type="ECO:0008006" key="16">
    <source>
        <dbReference type="Google" id="ProtNLM"/>
    </source>
</evidence>
<dbReference type="Proteomes" id="UP000177300">
    <property type="component" value="Unassembled WGS sequence"/>
</dbReference>
<keyword evidence="9" id="KW-0482">Metalloprotease</keyword>
<proteinExistence type="inferred from homology"/>
<evidence type="ECO:0000256" key="11">
    <source>
        <dbReference type="SAM" id="Phobius"/>
    </source>
</evidence>
<dbReference type="GO" id="GO:0016020">
    <property type="term" value="C:membrane"/>
    <property type="evidence" value="ECO:0007669"/>
    <property type="project" value="UniProtKB-SubCell"/>
</dbReference>
<keyword evidence="6" id="KW-0378">Hydrolase</keyword>
<evidence type="ECO:0000256" key="7">
    <source>
        <dbReference type="ARBA" id="ARBA00022833"/>
    </source>
</evidence>
<evidence type="ECO:0000256" key="1">
    <source>
        <dbReference type="ARBA" id="ARBA00001947"/>
    </source>
</evidence>
<dbReference type="GO" id="GO:0004222">
    <property type="term" value="F:metalloendopeptidase activity"/>
    <property type="evidence" value="ECO:0007669"/>
    <property type="project" value="InterPro"/>
</dbReference>
<comment type="similarity">
    <text evidence="3">Belongs to the peptidase M50B family.</text>
</comment>
<evidence type="ECO:0000256" key="8">
    <source>
        <dbReference type="ARBA" id="ARBA00022989"/>
    </source>
</evidence>
<evidence type="ECO:0000259" key="12">
    <source>
        <dbReference type="Pfam" id="PF02163"/>
    </source>
</evidence>
<dbReference type="InterPro" id="IPR008915">
    <property type="entry name" value="Peptidase_M50"/>
</dbReference>
<keyword evidence="8 11" id="KW-1133">Transmembrane helix</keyword>
<dbReference type="EMBL" id="MFBY01000002">
    <property type="protein sequence ID" value="OGE14298.1"/>
    <property type="molecule type" value="Genomic_DNA"/>
</dbReference>
<sequence>MGFFQKLEYLEIRLIIKMAIIIFIIILSILVLIHEFGHFFMAKRNGIGVEEFGIGLPPRIWGKKIGETIYSVNWLPFGGFVRLIGEDPTDDRRDQKNSFYTKSIWQRSQVVVAGVVMNLLLAVIVFYVVLAALGFKFHLPNFFPHEFKFAKQTTTVQVVDVGQDSPAAAAGIEIGESIIEIDGQPVGSVETLQTIIQAAEDKDIGIVLESPVDNSIRSVWARPQFSQELNAPALGIGLGELITLNYETPVQKLASGFTHSYNMVEYSGKVLGQLIGFSIRERDITPVSEGISGPIGIAAITSQAVSLGVLSTVQLAGILSLNLAILNILPIPALDGGRFAFIIFEAVTRKRPHAIFEKWVHTAGFALLIGLILLITYNDILKLIR</sequence>
<evidence type="ECO:0000256" key="6">
    <source>
        <dbReference type="ARBA" id="ARBA00022801"/>
    </source>
</evidence>
<evidence type="ECO:0000313" key="14">
    <source>
        <dbReference type="EMBL" id="OGE14298.1"/>
    </source>
</evidence>
<dbReference type="Pfam" id="PF17820">
    <property type="entry name" value="PDZ_6"/>
    <property type="match status" value="1"/>
</dbReference>
<keyword evidence="10 11" id="KW-0472">Membrane</keyword>
<keyword evidence="5 11" id="KW-0812">Transmembrane</keyword>
<dbReference type="Gene3D" id="2.30.42.10">
    <property type="match status" value="1"/>
</dbReference>
<keyword evidence="7" id="KW-0862">Zinc</keyword>
<feature type="transmembrane region" description="Helical" evidence="11">
    <location>
        <begin position="110"/>
        <end position="135"/>
    </location>
</feature>
<dbReference type="AlphaFoldDB" id="A0A1F5ID29"/>
<accession>A0A1F5ID29</accession>
<feature type="domain" description="Peptidase M50" evidence="12">
    <location>
        <begin position="23"/>
        <end position="370"/>
    </location>
</feature>
<dbReference type="CDD" id="cd06163">
    <property type="entry name" value="S2P-M50_PDZ_RseP-like"/>
    <property type="match status" value="1"/>
</dbReference>
<comment type="subcellular location">
    <subcellularLocation>
        <location evidence="2">Membrane</location>
        <topology evidence="2">Multi-pass membrane protein</topology>
    </subcellularLocation>
</comment>
<evidence type="ECO:0000313" key="15">
    <source>
        <dbReference type="Proteomes" id="UP000177300"/>
    </source>
</evidence>
<dbReference type="PANTHER" id="PTHR42837">
    <property type="entry name" value="REGULATOR OF SIGMA-E PROTEASE RSEP"/>
    <property type="match status" value="1"/>
</dbReference>
<keyword evidence="4" id="KW-0645">Protease</keyword>
<dbReference type="GO" id="GO:0006508">
    <property type="term" value="P:proteolysis"/>
    <property type="evidence" value="ECO:0007669"/>
    <property type="project" value="UniProtKB-KW"/>
</dbReference>